<comment type="subcellular location">
    <subcellularLocation>
        <location evidence="1">Membrane</location>
        <topology evidence="1">Multi-pass membrane protein</topology>
    </subcellularLocation>
</comment>
<evidence type="ECO:0000256" key="7">
    <source>
        <dbReference type="ARBA" id="ARBA00023136"/>
    </source>
</evidence>
<protein>
    <recommendedName>
        <fullName evidence="10">Major facilitator superfamily (MFS) profile domain-containing protein</fullName>
    </recommendedName>
</protein>
<dbReference type="SUPFAM" id="SSF103473">
    <property type="entry name" value="MFS general substrate transporter"/>
    <property type="match status" value="1"/>
</dbReference>
<keyword evidence="4 9" id="KW-0812">Transmembrane</keyword>
<keyword evidence="7 9" id="KW-0472">Membrane</keyword>
<evidence type="ECO:0000256" key="4">
    <source>
        <dbReference type="ARBA" id="ARBA00022692"/>
    </source>
</evidence>
<dbReference type="FunFam" id="1.20.1250.20:FF:000197">
    <property type="entry name" value="Siderophore iron transporter 1"/>
    <property type="match status" value="1"/>
</dbReference>
<dbReference type="GO" id="GO:0006811">
    <property type="term" value="P:monoatomic ion transport"/>
    <property type="evidence" value="ECO:0007669"/>
    <property type="project" value="UniProtKB-KW"/>
</dbReference>
<comment type="caution">
    <text evidence="11">The sequence shown here is derived from an EMBL/GenBank/DDBJ whole genome shotgun (WGS) entry which is preliminary data.</text>
</comment>
<keyword evidence="3" id="KW-0813">Transport</keyword>
<feature type="transmembrane region" description="Helical" evidence="9">
    <location>
        <begin position="116"/>
        <end position="135"/>
    </location>
</feature>
<feature type="transmembrane region" description="Helical" evidence="9">
    <location>
        <begin position="237"/>
        <end position="259"/>
    </location>
</feature>
<evidence type="ECO:0000313" key="11">
    <source>
        <dbReference type="EMBL" id="KAG5641857.1"/>
    </source>
</evidence>
<feature type="transmembrane region" description="Helical" evidence="9">
    <location>
        <begin position="577"/>
        <end position="595"/>
    </location>
</feature>
<feature type="transmembrane region" description="Helical" evidence="9">
    <location>
        <begin position="177"/>
        <end position="196"/>
    </location>
</feature>
<accession>A0A9P7G716</accession>
<feature type="domain" description="Major facilitator superfamily (MFS) profile" evidence="10">
    <location>
        <begin position="71"/>
        <end position="600"/>
    </location>
</feature>
<feature type="transmembrane region" description="Helical" evidence="9">
    <location>
        <begin position="411"/>
        <end position="432"/>
    </location>
</feature>
<feature type="transmembrane region" description="Helical" evidence="9">
    <location>
        <begin position="79"/>
        <end position="96"/>
    </location>
</feature>
<evidence type="ECO:0000256" key="5">
    <source>
        <dbReference type="ARBA" id="ARBA00022989"/>
    </source>
</evidence>
<feature type="transmembrane region" description="Helical" evidence="9">
    <location>
        <begin position="306"/>
        <end position="325"/>
    </location>
</feature>
<evidence type="ECO:0000313" key="12">
    <source>
        <dbReference type="Proteomes" id="UP000775547"/>
    </source>
</evidence>
<reference evidence="11" key="1">
    <citation type="submission" date="2020-07" db="EMBL/GenBank/DDBJ databases">
        <authorList>
            <person name="Nieuwenhuis M."/>
            <person name="Van De Peppel L.J.J."/>
        </authorList>
    </citation>
    <scope>NUCLEOTIDE SEQUENCE</scope>
    <source>
        <strain evidence="11">AP01</strain>
        <tissue evidence="11">Mycelium</tissue>
    </source>
</reference>
<dbReference type="GO" id="GO:0005886">
    <property type="term" value="C:plasma membrane"/>
    <property type="evidence" value="ECO:0007669"/>
    <property type="project" value="TreeGrafter"/>
</dbReference>
<reference evidence="11" key="2">
    <citation type="submission" date="2021-10" db="EMBL/GenBank/DDBJ databases">
        <title>Phylogenomics reveals ancestral predisposition of the termite-cultivated fungus Termitomyces towards a domesticated lifestyle.</title>
        <authorList>
            <person name="Auxier B."/>
            <person name="Grum-Grzhimaylo A."/>
            <person name="Cardenas M.E."/>
            <person name="Lodge J.D."/>
            <person name="Laessoe T."/>
            <person name="Pedersen O."/>
            <person name="Smith M.E."/>
            <person name="Kuyper T.W."/>
            <person name="Franco-Molano E.A."/>
            <person name="Baroni T.J."/>
            <person name="Aanen D.K."/>
        </authorList>
    </citation>
    <scope>NUCLEOTIDE SEQUENCE</scope>
    <source>
        <strain evidence="11">AP01</strain>
        <tissue evidence="11">Mycelium</tissue>
    </source>
</reference>
<evidence type="ECO:0000256" key="3">
    <source>
        <dbReference type="ARBA" id="ARBA00022448"/>
    </source>
</evidence>
<feature type="transmembrane region" description="Helical" evidence="9">
    <location>
        <begin position="208"/>
        <end position="231"/>
    </location>
</feature>
<feature type="transmembrane region" description="Helical" evidence="9">
    <location>
        <begin position="337"/>
        <end position="357"/>
    </location>
</feature>
<dbReference type="InterPro" id="IPR020846">
    <property type="entry name" value="MFS_dom"/>
</dbReference>
<keyword evidence="5 9" id="KW-1133">Transmembrane helix</keyword>
<comment type="similarity">
    <text evidence="2">Belongs to the major facilitator superfamily.</text>
</comment>
<evidence type="ECO:0000256" key="8">
    <source>
        <dbReference type="SAM" id="MobiDB-lite"/>
    </source>
</evidence>
<sequence>MATRTSLQAADVASGGYAADSLANENSTHLELEKHHSSDEEAHDEKAERSITPTSSIEQDIGVTKIEALYLVFGKGWKLWLLWLSIGIIAYVYALSQNTTYVYSAFATSSFGEHTIVGTIAVITAIMAAVAQPFIAKMADLLSRPMALLISLTLYVIGYAITAGAPNIKAVVAGQAIYTLGQSGIYQVQGILIADITSLQWRGLANGLYSLPFIINAFVAGYITTGISAYSVNGWRWGYGMFCILVPVCLTPSLVILFWGDSKAKKVGALSLASSSYARRRILENIDAPRRSIFQTLQHYWSQIDAFGLLLIGFSFACLLAPATLSSTAKGGFKNPSLIAMTVVGGILFIGFMVWEFRFAAHPIMPRRVMNRTFLCCIAIDFLYFFTGYLTDTYYLSWVYIIKPEWSDKNYTYFSNILTVGLCLFAAVGGLIQRVTHRYKALQLTGLAIRLIGEGINFLAVNGNHSDAVLVTSRVLISMGGGISVTSTTVAAQGSVPHADMALAMAVLSLWTQLGGSIASAISAAVWDAQVPRNLEKYVGHIYNATERAQIFGSILVARAAEPHDLIDKAYTESLRGIYLGALITCFLSLCAGFLTKEFVLGDTHNTIELNKEVKIRSADEVDEKIIAEKARAVEDRIRREVGAQ</sequence>
<dbReference type="AlphaFoldDB" id="A0A9P7G716"/>
<dbReference type="EMBL" id="JABCKV010000241">
    <property type="protein sequence ID" value="KAG5641857.1"/>
    <property type="molecule type" value="Genomic_DNA"/>
</dbReference>
<dbReference type="PROSITE" id="PS50850">
    <property type="entry name" value="MFS"/>
    <property type="match status" value="1"/>
</dbReference>
<keyword evidence="12" id="KW-1185">Reference proteome</keyword>
<dbReference type="PANTHER" id="PTHR23501:SF58">
    <property type="entry name" value="LOW AFFINITY HEME TRANSPORTER STR3"/>
    <property type="match status" value="1"/>
</dbReference>
<dbReference type="PANTHER" id="PTHR23501">
    <property type="entry name" value="MAJOR FACILITATOR SUPERFAMILY"/>
    <property type="match status" value="1"/>
</dbReference>
<evidence type="ECO:0000259" key="10">
    <source>
        <dbReference type="PROSITE" id="PS50850"/>
    </source>
</evidence>
<dbReference type="GO" id="GO:0022857">
    <property type="term" value="F:transmembrane transporter activity"/>
    <property type="evidence" value="ECO:0007669"/>
    <property type="project" value="InterPro"/>
</dbReference>
<feature type="compositionally biased region" description="Basic and acidic residues" evidence="8">
    <location>
        <begin position="28"/>
        <end position="49"/>
    </location>
</feature>
<evidence type="ECO:0000256" key="9">
    <source>
        <dbReference type="SAM" id="Phobius"/>
    </source>
</evidence>
<name>A0A9P7G716_9AGAR</name>
<evidence type="ECO:0000256" key="6">
    <source>
        <dbReference type="ARBA" id="ARBA00023065"/>
    </source>
</evidence>
<proteinExistence type="inferred from homology"/>
<dbReference type="Pfam" id="PF07690">
    <property type="entry name" value="MFS_1"/>
    <property type="match status" value="1"/>
</dbReference>
<gene>
    <name evidence="11" type="ORF">DXG03_004097</name>
</gene>
<evidence type="ECO:0000256" key="1">
    <source>
        <dbReference type="ARBA" id="ARBA00004141"/>
    </source>
</evidence>
<feature type="transmembrane region" description="Helical" evidence="9">
    <location>
        <begin position="369"/>
        <end position="391"/>
    </location>
</feature>
<feature type="region of interest" description="Disordered" evidence="8">
    <location>
        <begin position="27"/>
        <end position="53"/>
    </location>
</feature>
<keyword evidence="6" id="KW-0406">Ion transport</keyword>
<dbReference type="Proteomes" id="UP000775547">
    <property type="component" value="Unassembled WGS sequence"/>
</dbReference>
<dbReference type="Gene3D" id="1.20.1250.20">
    <property type="entry name" value="MFS general substrate transporter like domains"/>
    <property type="match status" value="2"/>
</dbReference>
<dbReference type="InterPro" id="IPR036259">
    <property type="entry name" value="MFS_trans_sf"/>
</dbReference>
<evidence type="ECO:0000256" key="2">
    <source>
        <dbReference type="ARBA" id="ARBA00008335"/>
    </source>
</evidence>
<feature type="transmembrane region" description="Helical" evidence="9">
    <location>
        <begin position="147"/>
        <end position="165"/>
    </location>
</feature>
<dbReference type="InterPro" id="IPR011701">
    <property type="entry name" value="MFS"/>
</dbReference>
<organism evidence="11 12">
    <name type="scientific">Asterophora parasitica</name>
    <dbReference type="NCBI Taxonomy" id="117018"/>
    <lineage>
        <taxon>Eukaryota</taxon>
        <taxon>Fungi</taxon>
        <taxon>Dikarya</taxon>
        <taxon>Basidiomycota</taxon>
        <taxon>Agaricomycotina</taxon>
        <taxon>Agaricomycetes</taxon>
        <taxon>Agaricomycetidae</taxon>
        <taxon>Agaricales</taxon>
        <taxon>Tricholomatineae</taxon>
        <taxon>Lyophyllaceae</taxon>
        <taxon>Asterophora</taxon>
    </lineage>
</organism>
<dbReference type="OrthoDB" id="2241241at2759"/>